<reference evidence="1 2" key="1">
    <citation type="submission" date="2019-07" db="EMBL/GenBank/DDBJ databases">
        <title>Genomic Encyclopedia of Type Strains, Phase I: the one thousand microbial genomes (KMG-I) project.</title>
        <authorList>
            <person name="Kyrpides N."/>
        </authorList>
    </citation>
    <scope>NUCLEOTIDE SEQUENCE [LARGE SCALE GENOMIC DNA]</scope>
    <source>
        <strain evidence="1 2">DSM 6562</strain>
    </source>
</reference>
<sequence>MNYKTAKALLMYYPVLYRRIADRRELLLGSHVSSLANTGRHGTGGHADPTASKGVMLADLGETSKALDKVVAFMNTLTPLEREMILTVWRCGTCTDWKWVARHTGMCIGECRKKWNQMTRCFLAFAGAVSGPDGTACVGGRQSQSLG</sequence>
<comment type="caution">
    <text evidence="1">The sequence shown here is derived from an EMBL/GenBank/DDBJ whole genome shotgun (WGS) entry which is preliminary data.</text>
</comment>
<dbReference type="EMBL" id="VNHM01000003">
    <property type="protein sequence ID" value="TYO97038.1"/>
    <property type="molecule type" value="Genomic_DNA"/>
</dbReference>
<accession>A0A5S4ZW11</accession>
<dbReference type="Proteomes" id="UP000323166">
    <property type="component" value="Unassembled WGS sequence"/>
</dbReference>
<organism evidence="1 2">
    <name type="scientific">Desulfallas thermosapovorans DSM 6562</name>
    <dbReference type="NCBI Taxonomy" id="1121431"/>
    <lineage>
        <taxon>Bacteria</taxon>
        <taxon>Bacillati</taxon>
        <taxon>Bacillota</taxon>
        <taxon>Clostridia</taxon>
        <taxon>Eubacteriales</taxon>
        <taxon>Desulfallaceae</taxon>
        <taxon>Desulfallas</taxon>
    </lineage>
</organism>
<gene>
    <name evidence="1" type="ORF">LX24_00851</name>
</gene>
<dbReference type="AlphaFoldDB" id="A0A5S4ZW11"/>
<name>A0A5S4ZW11_9FIRM</name>
<keyword evidence="2" id="KW-1185">Reference proteome</keyword>
<evidence type="ECO:0000313" key="2">
    <source>
        <dbReference type="Proteomes" id="UP000323166"/>
    </source>
</evidence>
<evidence type="ECO:0000313" key="1">
    <source>
        <dbReference type="EMBL" id="TYO97038.1"/>
    </source>
</evidence>
<protein>
    <submittedName>
        <fullName evidence="1">Uncharacterized protein</fullName>
    </submittedName>
</protein>
<dbReference type="RefSeq" id="WP_166510889.1">
    <property type="nucleotide sequence ID" value="NZ_VNHM01000003.1"/>
</dbReference>
<proteinExistence type="predicted"/>